<dbReference type="Gene3D" id="3.60.21.10">
    <property type="match status" value="1"/>
</dbReference>
<dbReference type="InterPro" id="IPR004843">
    <property type="entry name" value="Calcineurin-like_PHP"/>
</dbReference>
<sequence>MKSDKNFLSPTQQSALPANTLPPELATRFELYPENKRRPVNKTLFKNEYFQLTCNMRDLSLAICSQGDIVYSAIPYDTARNYIQRAAIQYLLHPQAVRKYVESHQATLEKYLMLSIFQVTGKKVDEHSPEVQQAYQAIFDNPLFEIQILGRLLQHDETGPLSANLAGKFLFSENIKTGISEYISEYLNFVVQLTHSLPIMTDGRNAQLLETSKTSSMNQPTQPVLSYQSDITPGLELLPQAVNQSIKNSIVLANQTMPVRSKPLLRSEFGLELAEVRKNYVAHSVHPGELEGYFENVHSADNSNLINVVSDMHSLDGQLPFTNRHFNILAGDASDSRVHDEEIRGIYTIGNHDLVDVLPETRNFDDPGWEKWQPFFHYEWFQQLLKDPDEAWPLLPIGDHAFYEVVKTELQQRFPKLHVLNNSSFLYEGVRYIGLTIPVALTQRKKSQQTFILRTLENLVGQEPERPTVLVSHAPLFNELSMLSPKSEAYNPAYSCSEAALEKLFEKCQIIGAIHGHHHIPASSRRYQFVEFAGRKRFVVCSIYSKINTGLELIDLLNSKVINQKN</sequence>
<reference evidence="2 3" key="1">
    <citation type="submission" date="2013-02" db="EMBL/GenBank/DDBJ databases">
        <title>The Genome Sequence of Enterococcus pallens BAA-351.</title>
        <authorList>
            <consortium name="The Broad Institute Genome Sequencing Platform"/>
            <consortium name="The Broad Institute Genome Sequencing Center for Infectious Disease"/>
            <person name="Earl A.M."/>
            <person name="Gilmore M.S."/>
            <person name="Lebreton F."/>
            <person name="Walker B."/>
            <person name="Young S.K."/>
            <person name="Zeng Q."/>
            <person name="Gargeya S."/>
            <person name="Fitzgerald M."/>
            <person name="Haas B."/>
            <person name="Abouelleil A."/>
            <person name="Alvarado L."/>
            <person name="Arachchi H.M."/>
            <person name="Berlin A.M."/>
            <person name="Chapman S.B."/>
            <person name="Dewar J."/>
            <person name="Goldberg J."/>
            <person name="Griggs A."/>
            <person name="Gujja S."/>
            <person name="Hansen M."/>
            <person name="Howarth C."/>
            <person name="Imamovic A."/>
            <person name="Larimer J."/>
            <person name="McCowan C."/>
            <person name="Murphy C."/>
            <person name="Neiman D."/>
            <person name="Pearson M."/>
            <person name="Priest M."/>
            <person name="Roberts A."/>
            <person name="Saif S."/>
            <person name="Shea T."/>
            <person name="Sisk P."/>
            <person name="Sykes S."/>
            <person name="Wortman J."/>
            <person name="Nusbaum C."/>
            <person name="Birren B."/>
        </authorList>
    </citation>
    <scope>NUCLEOTIDE SEQUENCE [LARGE SCALE GENOMIC DNA]</scope>
    <source>
        <strain evidence="2 3">ATCC BAA-351</strain>
    </source>
</reference>
<dbReference type="eggNOG" id="COG1409">
    <property type="taxonomic scope" value="Bacteria"/>
</dbReference>
<dbReference type="InterPro" id="IPR029052">
    <property type="entry name" value="Metallo-depent_PP-like"/>
</dbReference>
<dbReference type="RefSeq" id="WP_010758092.1">
    <property type="nucleotide sequence ID" value="NZ_ASWD01000001.1"/>
</dbReference>
<accession>R2Q985</accession>
<protein>
    <recommendedName>
        <fullName evidence="1">Calcineurin-like phosphoesterase domain-containing protein</fullName>
    </recommendedName>
</protein>
<dbReference type="Proteomes" id="UP000013782">
    <property type="component" value="Unassembled WGS sequence"/>
</dbReference>
<comment type="caution">
    <text evidence="2">The sequence shown here is derived from an EMBL/GenBank/DDBJ whole genome shotgun (WGS) entry which is preliminary data.</text>
</comment>
<dbReference type="HOGENOM" id="CLU_035699_0_0_9"/>
<dbReference type="PATRIC" id="fig|1158607.3.peg.3094"/>
<dbReference type="SUPFAM" id="SSF56300">
    <property type="entry name" value="Metallo-dependent phosphatases"/>
    <property type="match status" value="1"/>
</dbReference>
<dbReference type="STRING" id="160454.RV10_GL005035"/>
<name>R2Q985_9ENTE</name>
<dbReference type="AlphaFoldDB" id="R2Q985"/>
<dbReference type="OrthoDB" id="2154250at2"/>
<evidence type="ECO:0000313" key="3">
    <source>
        <dbReference type="Proteomes" id="UP000013782"/>
    </source>
</evidence>
<organism evidence="2 3">
    <name type="scientific">Enterococcus pallens ATCC BAA-351</name>
    <dbReference type="NCBI Taxonomy" id="1158607"/>
    <lineage>
        <taxon>Bacteria</taxon>
        <taxon>Bacillati</taxon>
        <taxon>Bacillota</taxon>
        <taxon>Bacilli</taxon>
        <taxon>Lactobacillales</taxon>
        <taxon>Enterococcaceae</taxon>
        <taxon>Enterococcus</taxon>
    </lineage>
</organism>
<evidence type="ECO:0000313" key="2">
    <source>
        <dbReference type="EMBL" id="EOH91808.1"/>
    </source>
</evidence>
<keyword evidence="3" id="KW-1185">Reference proteome</keyword>
<gene>
    <name evidence="2" type="ORF">UAU_03110</name>
</gene>
<dbReference type="GO" id="GO:0016787">
    <property type="term" value="F:hydrolase activity"/>
    <property type="evidence" value="ECO:0007669"/>
    <property type="project" value="InterPro"/>
</dbReference>
<feature type="domain" description="Calcineurin-like phosphoesterase" evidence="1">
    <location>
        <begin position="343"/>
        <end position="521"/>
    </location>
</feature>
<proteinExistence type="predicted"/>
<dbReference type="Pfam" id="PF00149">
    <property type="entry name" value="Metallophos"/>
    <property type="match status" value="1"/>
</dbReference>
<dbReference type="EMBL" id="AJAQ01000033">
    <property type="protein sequence ID" value="EOH91808.1"/>
    <property type="molecule type" value="Genomic_DNA"/>
</dbReference>
<evidence type="ECO:0000259" key="1">
    <source>
        <dbReference type="Pfam" id="PF00149"/>
    </source>
</evidence>